<reference evidence="2" key="1">
    <citation type="journal article" date="2013" name="Nat. Genet.">
        <title>The duck genome and transcriptome provide insight into an avian influenza virus reservoir species.</title>
        <authorList>
            <person name="Huang Y."/>
            <person name="Li Y."/>
            <person name="Burt D.W."/>
            <person name="Chen H."/>
            <person name="Zhang Y."/>
            <person name="Qian W."/>
            <person name="Kim H."/>
            <person name="Gan S."/>
            <person name="Zhao Y."/>
            <person name="Li J."/>
            <person name="Yi K."/>
            <person name="Feng H."/>
            <person name="Zhu P."/>
            <person name="Li B."/>
            <person name="Liu Q."/>
            <person name="Fairley S."/>
            <person name="Magor K.E."/>
            <person name="Du Z."/>
            <person name="Hu X."/>
            <person name="Goodman L."/>
            <person name="Tafer H."/>
            <person name="Vignal A."/>
            <person name="Lee T."/>
            <person name="Kim K.W."/>
            <person name="Sheng Z."/>
            <person name="An Y."/>
            <person name="Searle S."/>
            <person name="Herrero J."/>
            <person name="Groenen M.A."/>
            <person name="Crooijmans R.P."/>
            <person name="Faraut T."/>
            <person name="Cai Q."/>
            <person name="Webster R.G."/>
            <person name="Aldridge J.R."/>
            <person name="Warren W.C."/>
            <person name="Bartschat S."/>
            <person name="Kehr S."/>
            <person name="Marz M."/>
            <person name="Stadler P.F."/>
            <person name="Smith J."/>
            <person name="Kraus R.H."/>
            <person name="Zhao Y."/>
            <person name="Ren L."/>
            <person name="Fei J."/>
            <person name="Morisson M."/>
            <person name="Kaiser P."/>
            <person name="Griffin D.K."/>
            <person name="Rao M."/>
            <person name="Pitel F."/>
            <person name="Wang J."/>
            <person name="Li N."/>
        </authorList>
    </citation>
    <scope>NUCLEOTIDE SEQUENCE [LARGE SCALE GENOMIC DNA]</scope>
</reference>
<dbReference type="AlphaFoldDB" id="R0JE31"/>
<dbReference type="EMBL" id="KB744277">
    <property type="protein sequence ID" value="EOA95500.1"/>
    <property type="molecule type" value="Genomic_DNA"/>
</dbReference>
<evidence type="ECO:0000313" key="2">
    <source>
        <dbReference type="Proteomes" id="UP000296049"/>
    </source>
</evidence>
<accession>R0JE31</accession>
<name>R0JE31_ANAPL</name>
<protein>
    <submittedName>
        <fullName evidence="1">Uncharacterized protein</fullName>
    </submittedName>
</protein>
<evidence type="ECO:0000313" key="1">
    <source>
        <dbReference type="EMBL" id="EOA95500.1"/>
    </source>
</evidence>
<sequence length="99" mass="10447">MLPAWVPPPRLAETLGAVAGIKGALCSLRSQLPAPSSPHAERALCERDGNNTTALCGERGCPERGSYVLTGKVTVLNKHSHGKLQDIEVTMAKTAASER</sequence>
<organism evidence="1 2">
    <name type="scientific">Anas platyrhynchos</name>
    <name type="common">Mallard</name>
    <name type="synonym">Anas boschas</name>
    <dbReference type="NCBI Taxonomy" id="8839"/>
    <lineage>
        <taxon>Eukaryota</taxon>
        <taxon>Metazoa</taxon>
        <taxon>Chordata</taxon>
        <taxon>Craniata</taxon>
        <taxon>Vertebrata</taxon>
        <taxon>Euteleostomi</taxon>
        <taxon>Archelosauria</taxon>
        <taxon>Archosauria</taxon>
        <taxon>Dinosauria</taxon>
        <taxon>Saurischia</taxon>
        <taxon>Theropoda</taxon>
        <taxon>Coelurosauria</taxon>
        <taxon>Aves</taxon>
        <taxon>Neognathae</taxon>
        <taxon>Galloanserae</taxon>
        <taxon>Anseriformes</taxon>
        <taxon>Anatidae</taxon>
        <taxon>Anatinae</taxon>
        <taxon>Anas</taxon>
    </lineage>
</organism>
<dbReference type="Proteomes" id="UP000296049">
    <property type="component" value="Unassembled WGS sequence"/>
</dbReference>
<proteinExistence type="predicted"/>
<keyword evidence="2" id="KW-1185">Reference proteome</keyword>
<gene>
    <name evidence="1" type="ORF">Anapl_10067</name>
</gene>